<protein>
    <submittedName>
        <fullName evidence="2">Uncharacterized protein</fullName>
    </submittedName>
</protein>
<feature type="region of interest" description="Disordered" evidence="1">
    <location>
        <begin position="1"/>
        <end position="192"/>
    </location>
</feature>
<evidence type="ECO:0000256" key="1">
    <source>
        <dbReference type="SAM" id="MobiDB-lite"/>
    </source>
</evidence>
<dbReference type="EMBL" id="LC625835">
    <property type="protein sequence ID" value="BCU03778.1"/>
    <property type="molecule type" value="Genomic_DNA"/>
</dbReference>
<feature type="compositionally biased region" description="Basic and acidic residues" evidence="1">
    <location>
        <begin position="151"/>
        <end position="162"/>
    </location>
</feature>
<organism evidence="2 3">
    <name type="scientific">Pandoravirus japonicus</name>
    <dbReference type="NCBI Taxonomy" id="2823154"/>
    <lineage>
        <taxon>Viruses</taxon>
        <taxon>Pandoravirus</taxon>
    </lineage>
</organism>
<sequence>MAGTWIKVTSTGPSGPRCVSLIQRAQRPTPQPRSTDGDVDDDDAVEARDDSGEHAAVLGGAATGNEQASRPKEDEICESEEEKESIEEDDGDNDEGDEDVDAKEDEGDDERDRDDDDDQGEWAHGRGLAGHDRVVGVCDGAGALTGDDPINETRERGGDRAAEAAPRSVRCGRAHEAMLRHTDRGERARRAP</sequence>
<reference evidence="2" key="1">
    <citation type="submission" date="2021-04" db="EMBL/GenBank/DDBJ databases">
        <title>Draft Genome Sequence of Pandoravirus japonicus, Isolated from the Sabaishi River of Niigata, Japan.</title>
        <authorList>
            <person name="Hosokawa N."/>
            <person name="Takahashi H."/>
            <person name="Aoki K."/>
            <person name="Takemura M."/>
        </authorList>
    </citation>
    <scope>NUCLEOTIDE SEQUENCE</scope>
</reference>
<feature type="compositionally biased region" description="Acidic residues" evidence="1">
    <location>
        <begin position="75"/>
        <end position="120"/>
    </location>
</feature>
<evidence type="ECO:0000313" key="3">
    <source>
        <dbReference type="Proteomes" id="UP001253637"/>
    </source>
</evidence>
<accession>A0A811BPH2</accession>
<name>A0A811BPH2_9VIRU</name>
<feature type="compositionally biased region" description="Basic and acidic residues" evidence="1">
    <location>
        <begin position="173"/>
        <end position="192"/>
    </location>
</feature>
<dbReference type="Proteomes" id="UP001253637">
    <property type="component" value="Segment"/>
</dbReference>
<proteinExistence type="predicted"/>
<evidence type="ECO:0000313" key="2">
    <source>
        <dbReference type="EMBL" id="BCU03778.1"/>
    </source>
</evidence>
<feature type="compositionally biased region" description="Basic and acidic residues" evidence="1">
    <location>
        <begin position="121"/>
        <end position="134"/>
    </location>
</feature>